<evidence type="ECO:0000259" key="2">
    <source>
        <dbReference type="Pfam" id="PF01261"/>
    </source>
</evidence>
<evidence type="ECO:0000256" key="1">
    <source>
        <dbReference type="SAM" id="MobiDB-lite"/>
    </source>
</evidence>
<name>D9X5S1_STRVT</name>
<dbReference type="Proteomes" id="UP000004184">
    <property type="component" value="Unassembled WGS sequence"/>
</dbReference>
<keyword evidence="3" id="KW-0413">Isomerase</keyword>
<dbReference type="InterPro" id="IPR036237">
    <property type="entry name" value="Xyl_isomerase-like_sf"/>
</dbReference>
<dbReference type="AlphaFoldDB" id="D9X5S1"/>
<keyword evidence="4" id="KW-1185">Reference proteome</keyword>
<proteinExistence type="predicted"/>
<gene>
    <name evidence="3" type="ORF">SSQG_06570</name>
</gene>
<reference evidence="4" key="1">
    <citation type="submission" date="2009-02" db="EMBL/GenBank/DDBJ databases">
        <title>Annotation of Streptomyces viridochromogenes strain DSM 40736.</title>
        <authorList>
            <consortium name="The Broad Institute Genome Sequencing Platform"/>
            <consortium name="Broad Institute Microbial Sequencing Center"/>
            <person name="Fischbach M."/>
            <person name="Godfrey P."/>
            <person name="Ward D."/>
            <person name="Young S."/>
            <person name="Zeng Q."/>
            <person name="Koehrsen M."/>
            <person name="Alvarado L."/>
            <person name="Berlin A.M."/>
            <person name="Bochicchio J."/>
            <person name="Borenstein D."/>
            <person name="Chapman S.B."/>
            <person name="Chen Z."/>
            <person name="Engels R."/>
            <person name="Freedman E."/>
            <person name="Gellesch M."/>
            <person name="Goldberg J."/>
            <person name="Griggs A."/>
            <person name="Gujja S."/>
            <person name="Heilman E.R."/>
            <person name="Heiman D.I."/>
            <person name="Hepburn T.A."/>
            <person name="Howarth C."/>
            <person name="Jen D."/>
            <person name="Larson L."/>
            <person name="Lewis B."/>
            <person name="Mehta T."/>
            <person name="Park D."/>
            <person name="Pearson M."/>
            <person name="Richards J."/>
            <person name="Roberts A."/>
            <person name="Saif S."/>
            <person name="Shea T.D."/>
            <person name="Shenoy N."/>
            <person name="Sisk P."/>
            <person name="Stolte C."/>
            <person name="Sykes S.N."/>
            <person name="Thomson T."/>
            <person name="Walk T."/>
            <person name="White J."/>
            <person name="Yandava C."/>
            <person name="Straight P."/>
            <person name="Clardy J."/>
            <person name="Hung D."/>
            <person name="Kolter R."/>
            <person name="Mekalanos J."/>
            <person name="Walker S."/>
            <person name="Walsh C.T."/>
            <person name="Wieland-Brown L.C."/>
            <person name="Haas B."/>
            <person name="Nusbaum C."/>
            <person name="Birren B."/>
        </authorList>
    </citation>
    <scope>NUCLEOTIDE SEQUENCE [LARGE SCALE GENOMIC DNA]</scope>
    <source>
        <strain evidence="4">DSM 40736 / JCM 4977 / BCRC 1201 / Tue 494</strain>
    </source>
</reference>
<sequence>MVTSEALTTDNAPRSRGVPRMSRFSQPDPELTHRLSRRGMLGVAAGATAAALLGAAAPANAATGNASAATAAASGAKGRGRPVLPPGRLGIQLYSLRDKVSTLGFGPVFAELERYGYDEVEFAGYTQGSAGPITLAQLKRLARNHGLNPIGSHVGYYADDPNAYTFAQNLTKVLDDAQALGLKHIGTASGPFRYGSTVDAWKRAADDFNTYGAAAKARGMKFYQHNHSEEFSFATDNPKVRLYDVLLKETDPDLVHLEMDIYWAYVGQFRFSKRPDGTPAPFEPLDYVLKRPDRYPLFHVKDGVSDPANPYGYRMTDVGDGDIDYQRFISAVTRLRGHRLAHHWQAEHDNPAESFTFARRSSAHLHSLREKC</sequence>
<dbReference type="InterPro" id="IPR013022">
    <property type="entry name" value="Xyl_isomerase-like_TIM-brl"/>
</dbReference>
<dbReference type="GO" id="GO:0016853">
    <property type="term" value="F:isomerase activity"/>
    <property type="evidence" value="ECO:0007669"/>
    <property type="project" value="UniProtKB-KW"/>
</dbReference>
<organism evidence="3 4">
    <name type="scientific">Streptomyces viridochromogenes (strain DSM 40736 / JCM 4977 / BCRC 1201 / Tue 494)</name>
    <dbReference type="NCBI Taxonomy" id="591159"/>
    <lineage>
        <taxon>Bacteria</taxon>
        <taxon>Bacillati</taxon>
        <taxon>Actinomycetota</taxon>
        <taxon>Actinomycetes</taxon>
        <taxon>Kitasatosporales</taxon>
        <taxon>Streptomycetaceae</taxon>
        <taxon>Streptomyces</taxon>
    </lineage>
</organism>
<dbReference type="PANTHER" id="PTHR12110">
    <property type="entry name" value="HYDROXYPYRUVATE ISOMERASE"/>
    <property type="match status" value="1"/>
</dbReference>
<dbReference type="InterPro" id="IPR006311">
    <property type="entry name" value="TAT_signal"/>
</dbReference>
<dbReference type="HOGENOM" id="CLU_059523_1_0_11"/>
<dbReference type="InterPro" id="IPR050312">
    <property type="entry name" value="IolE/XylAMocC-like"/>
</dbReference>
<feature type="domain" description="Xylose isomerase-like TIM barrel" evidence="2">
    <location>
        <begin position="109"/>
        <end position="337"/>
    </location>
</feature>
<dbReference type="STRING" id="591159.SSQG_06570"/>
<evidence type="ECO:0000313" key="4">
    <source>
        <dbReference type="Proteomes" id="UP000004184"/>
    </source>
</evidence>
<feature type="region of interest" description="Disordered" evidence="1">
    <location>
        <begin position="1"/>
        <end position="30"/>
    </location>
</feature>
<dbReference type="PANTHER" id="PTHR12110:SF41">
    <property type="entry name" value="INOSOSE DEHYDRATASE"/>
    <property type="match status" value="1"/>
</dbReference>
<protein>
    <submittedName>
        <fullName evidence="3">Sugar phosphate isomerase/epimerase</fullName>
    </submittedName>
</protein>
<feature type="compositionally biased region" description="Polar residues" evidence="1">
    <location>
        <begin position="1"/>
        <end position="12"/>
    </location>
</feature>
<dbReference type="EMBL" id="GG657757">
    <property type="protein sequence ID" value="EFL36052.1"/>
    <property type="molecule type" value="Genomic_DNA"/>
</dbReference>
<dbReference type="eggNOG" id="COG1082">
    <property type="taxonomic scope" value="Bacteria"/>
</dbReference>
<dbReference type="PROSITE" id="PS51318">
    <property type="entry name" value="TAT"/>
    <property type="match status" value="1"/>
</dbReference>
<dbReference type="SUPFAM" id="SSF51658">
    <property type="entry name" value="Xylose isomerase-like"/>
    <property type="match status" value="1"/>
</dbReference>
<dbReference type="Pfam" id="PF01261">
    <property type="entry name" value="AP_endonuc_2"/>
    <property type="match status" value="1"/>
</dbReference>
<accession>D9X5S1</accession>
<dbReference type="Gene3D" id="3.20.20.150">
    <property type="entry name" value="Divalent-metal-dependent TIM barrel enzymes"/>
    <property type="match status" value="1"/>
</dbReference>
<evidence type="ECO:0000313" key="3">
    <source>
        <dbReference type="EMBL" id="EFL36052.1"/>
    </source>
</evidence>